<evidence type="ECO:0000256" key="1">
    <source>
        <dbReference type="SAM" id="Phobius"/>
    </source>
</evidence>
<feature type="transmembrane region" description="Helical" evidence="1">
    <location>
        <begin position="102"/>
        <end position="122"/>
    </location>
</feature>
<organism evidence="2">
    <name type="scientific">marine metagenome</name>
    <dbReference type="NCBI Taxonomy" id="408172"/>
    <lineage>
        <taxon>unclassified sequences</taxon>
        <taxon>metagenomes</taxon>
        <taxon>ecological metagenomes</taxon>
    </lineage>
</organism>
<keyword evidence="1" id="KW-0472">Membrane</keyword>
<accession>A0A381PI38</accession>
<feature type="transmembrane region" description="Helical" evidence="1">
    <location>
        <begin position="64"/>
        <end position="82"/>
    </location>
</feature>
<dbReference type="InterPro" id="IPR009978">
    <property type="entry name" value="Na_H_antiport_3"/>
</dbReference>
<proteinExistence type="predicted"/>
<keyword evidence="1" id="KW-1133">Transmembrane helix</keyword>
<dbReference type="Pfam" id="PF07399">
    <property type="entry name" value="Na_H_antiport_3"/>
    <property type="match status" value="1"/>
</dbReference>
<name>A0A381PI38_9ZZZZ</name>
<gene>
    <name evidence="2" type="ORF">METZ01_LOCUS19148</name>
</gene>
<keyword evidence="1" id="KW-0812">Transmembrane</keyword>
<reference evidence="2" key="1">
    <citation type="submission" date="2018-05" db="EMBL/GenBank/DDBJ databases">
        <authorList>
            <person name="Lanie J.A."/>
            <person name="Ng W.-L."/>
            <person name="Kazmierczak K.M."/>
            <person name="Andrzejewski T.M."/>
            <person name="Davidsen T.M."/>
            <person name="Wayne K.J."/>
            <person name="Tettelin H."/>
            <person name="Glass J.I."/>
            <person name="Rusch D."/>
            <person name="Podicherti R."/>
            <person name="Tsui H.-C.T."/>
            <person name="Winkler M.E."/>
        </authorList>
    </citation>
    <scope>NUCLEOTIDE SEQUENCE</scope>
</reference>
<evidence type="ECO:0000313" key="2">
    <source>
        <dbReference type="EMBL" id="SUZ66294.1"/>
    </source>
</evidence>
<protein>
    <recommendedName>
        <fullName evidence="3">Citrate transporter-like domain-containing protein</fullName>
    </recommendedName>
</protein>
<dbReference type="AlphaFoldDB" id="A0A381PI38"/>
<dbReference type="EMBL" id="UINC01000981">
    <property type="protein sequence ID" value="SUZ66294.1"/>
    <property type="molecule type" value="Genomic_DNA"/>
</dbReference>
<sequence>MVGFFLAGLITHGGLQGWWIAPVLGSLAELPLMVTSTVLTAFNDNAAITYLATLVPNLAEASKYAVVAGAVTGGGLTVIANAPNPAGQSILGRFFEHGVNPAKLVMAAFIPTIIMGICFMVLP</sequence>
<evidence type="ECO:0008006" key="3">
    <source>
        <dbReference type="Google" id="ProtNLM"/>
    </source>
</evidence>